<feature type="transmembrane region" description="Helical" evidence="1">
    <location>
        <begin position="12"/>
        <end position="30"/>
    </location>
</feature>
<keyword evidence="3" id="KW-1185">Reference proteome</keyword>
<evidence type="ECO:0000313" key="3">
    <source>
        <dbReference type="Proteomes" id="UP000597613"/>
    </source>
</evidence>
<evidence type="ECO:0000313" key="2">
    <source>
        <dbReference type="EMBL" id="MBC3940955.1"/>
    </source>
</evidence>
<reference evidence="2 3" key="1">
    <citation type="submission" date="2020-08" db="EMBL/GenBank/DDBJ databases">
        <title>Putative novel bacterial strains isolated from necrotic wheat leaf tissues caused by Xanthomonas translucens.</title>
        <authorList>
            <person name="Tambong J.T."/>
        </authorList>
    </citation>
    <scope>NUCLEOTIDE SEQUENCE [LARGE SCALE GENOMIC DNA]</scope>
    <source>
        <strain evidence="3">DOAB 1063</strain>
    </source>
</reference>
<keyword evidence="1" id="KW-0812">Transmembrane</keyword>
<protein>
    <recommendedName>
        <fullName evidence="4">Holin</fullName>
    </recommendedName>
</protein>
<feature type="transmembrane region" description="Helical" evidence="1">
    <location>
        <begin position="42"/>
        <end position="65"/>
    </location>
</feature>
<evidence type="ECO:0008006" key="4">
    <source>
        <dbReference type="Google" id="ProtNLM"/>
    </source>
</evidence>
<sequence length="117" mass="12901">MKDLLHEFGVSLLAFAFGLTPAALGAAVSLAYETGLTWSRRFLQMSVGIVVSYFATGVIRVLWPWGQPDPFVIQAVGFVVGMIAFKATPKFIAGLSERVTDIPAAFFDRFFPRKDRL</sequence>
<dbReference type="EMBL" id="JACONT010000006">
    <property type="protein sequence ID" value="MBC3940955.1"/>
    <property type="molecule type" value="Genomic_DNA"/>
</dbReference>
<dbReference type="RefSeq" id="WP_187502734.1">
    <property type="nucleotide sequence ID" value="NZ_CP162536.1"/>
</dbReference>
<accession>A0ABR7AKH8</accession>
<gene>
    <name evidence="2" type="ORF">H8S47_04560</name>
</gene>
<name>A0ABR7AKH8_9SPHN</name>
<keyword evidence="1" id="KW-0472">Membrane</keyword>
<organism evidence="2 3">
    <name type="scientific">Sphingomonas albertensis</name>
    <dbReference type="NCBI Taxonomy" id="2762591"/>
    <lineage>
        <taxon>Bacteria</taxon>
        <taxon>Pseudomonadati</taxon>
        <taxon>Pseudomonadota</taxon>
        <taxon>Alphaproteobacteria</taxon>
        <taxon>Sphingomonadales</taxon>
        <taxon>Sphingomonadaceae</taxon>
        <taxon>Sphingomonas</taxon>
    </lineage>
</organism>
<keyword evidence="1" id="KW-1133">Transmembrane helix</keyword>
<comment type="caution">
    <text evidence="2">The sequence shown here is derived from an EMBL/GenBank/DDBJ whole genome shotgun (WGS) entry which is preliminary data.</text>
</comment>
<proteinExistence type="predicted"/>
<feature type="transmembrane region" description="Helical" evidence="1">
    <location>
        <begin position="71"/>
        <end position="88"/>
    </location>
</feature>
<dbReference type="Proteomes" id="UP000597613">
    <property type="component" value="Unassembled WGS sequence"/>
</dbReference>
<evidence type="ECO:0000256" key="1">
    <source>
        <dbReference type="SAM" id="Phobius"/>
    </source>
</evidence>